<protein>
    <submittedName>
        <fullName evidence="1">Uncharacterized protein</fullName>
    </submittedName>
</protein>
<gene>
    <name evidence="1" type="ORF">5G4_021</name>
</gene>
<proteinExistence type="predicted"/>
<accession>A0A166H387</accession>
<evidence type="ECO:0000313" key="1">
    <source>
        <dbReference type="EMBL" id="ANA08050.1"/>
    </source>
</evidence>
<name>A0A166H387_9BACT</name>
<organism evidence="1">
    <name type="scientific">uncultured bacterium 5G4</name>
    <dbReference type="NCBI Taxonomy" id="1701326"/>
    <lineage>
        <taxon>Bacteria</taxon>
        <taxon>environmental samples</taxon>
    </lineage>
</organism>
<sequence length="56" mass="6203">MRCWVKSRNERNPCCQLYSLARLPRKAGRKAGMTSSQHGPYVLGHSHATMVGTIGC</sequence>
<dbReference type="AlphaFoldDB" id="A0A166H387"/>
<dbReference type="EMBL" id="KT342856">
    <property type="protein sequence ID" value="ANA08050.1"/>
    <property type="molecule type" value="Genomic_DNA"/>
</dbReference>
<reference evidence="1" key="1">
    <citation type="submission" date="2015-07" db="EMBL/GenBank/DDBJ databases">
        <title>Exploring the genomic information of specific uncultured soil bacteria through a new metagenomic library-based strategy.</title>
        <authorList>
            <person name="Liu Y."/>
            <person name="Zhang R."/>
        </authorList>
    </citation>
    <scope>NUCLEOTIDE SEQUENCE</scope>
</reference>